<keyword evidence="8" id="KW-0472">Membrane</keyword>
<dbReference type="GO" id="GO:0042626">
    <property type="term" value="F:ATPase-coupled transmembrane transporter activity"/>
    <property type="evidence" value="ECO:0007669"/>
    <property type="project" value="TreeGrafter"/>
</dbReference>
<dbReference type="SUPFAM" id="SSF52540">
    <property type="entry name" value="P-loop containing nucleoside triphosphate hydrolases"/>
    <property type="match status" value="2"/>
</dbReference>
<organism evidence="10 11">
    <name type="scientific">Aerococcus viridans</name>
    <dbReference type="NCBI Taxonomy" id="1377"/>
    <lineage>
        <taxon>Bacteria</taxon>
        <taxon>Bacillati</taxon>
        <taxon>Bacillota</taxon>
        <taxon>Bacilli</taxon>
        <taxon>Lactobacillales</taxon>
        <taxon>Aerococcaceae</taxon>
        <taxon>Aerococcus</taxon>
    </lineage>
</organism>
<dbReference type="Gene3D" id="3.40.50.300">
    <property type="entry name" value="P-loop containing nucleotide triphosphate hydrolases"/>
    <property type="match status" value="2"/>
</dbReference>
<keyword evidence="7" id="KW-1278">Translocase</keyword>
<sequence>MVSVMKKINNHGLVVEQLEFYLENSVQFSNMSFSINPGEIVLLAGASGSGKSTLAGVLTGYYPENGGTLNSGTISVSGQDILSMDNQESMEYISASFQNARLAFAMENLYQELIFCLENKGFDPSLMDEMVKEHANKTGVTELLERSFDAMSGGELQRANFSCLEIIDPLVYILDEPFSNLDDQKANELQETILELKKQNKIILVIDHRLDRWQFVDRMMVLSRVGQLLDTNISLDPLSTNDQSLLEQEGLLLELEKPLQRAEVSNNLEPIFQIENITIKLGEYKTKWLKKMWHPYRILLKNCNMKIYPGELIALQGKSGSGKSTIFQTILGEYPFDGTMHMKDLKFDSKNRKDWLSQIGVVFQDPSLQFLTTSCFEELNIGVQAVYPEKNEEETTKLITNLLKRHNLEDQASTSPWLLSQGQQRRLAVLCMLIKGQRLLLVDEPTYGQDKQNALEIMNNLNELRQNGTSIIFTSHDQELVKHYADRGYLLENQELIEVSYD</sequence>
<dbReference type="GO" id="GO:0043190">
    <property type="term" value="C:ATP-binding cassette (ABC) transporter complex"/>
    <property type="evidence" value="ECO:0007669"/>
    <property type="project" value="TreeGrafter"/>
</dbReference>
<dbReference type="InterPro" id="IPR050095">
    <property type="entry name" value="ECF_ABC_transporter_ATP-bd"/>
</dbReference>
<keyword evidence="11" id="KW-1185">Reference proteome</keyword>
<dbReference type="EMBL" id="PNHQ01000011">
    <property type="protein sequence ID" value="PMC79635.1"/>
    <property type="molecule type" value="Genomic_DNA"/>
</dbReference>
<keyword evidence="5" id="KW-0547">Nucleotide-binding</keyword>
<evidence type="ECO:0000313" key="11">
    <source>
        <dbReference type="Proteomes" id="UP000235701"/>
    </source>
</evidence>
<dbReference type="InterPro" id="IPR017871">
    <property type="entry name" value="ABC_transporter-like_CS"/>
</dbReference>
<feature type="domain" description="ABC transporter" evidence="9">
    <location>
        <begin position="272"/>
        <end position="501"/>
    </location>
</feature>
<dbReference type="Pfam" id="PF00005">
    <property type="entry name" value="ABC_tran"/>
    <property type="match status" value="2"/>
</dbReference>
<reference evidence="10 11" key="1">
    <citation type="submission" date="2017-09" db="EMBL/GenBank/DDBJ databases">
        <title>Bacterial strain isolated from the female urinary microbiota.</title>
        <authorList>
            <person name="Thomas-White K."/>
            <person name="Kumar N."/>
            <person name="Forster S."/>
            <person name="Putonti C."/>
            <person name="Lawley T."/>
            <person name="Wolfe A.J."/>
        </authorList>
    </citation>
    <scope>NUCLEOTIDE SEQUENCE [LARGE SCALE GENOMIC DNA]</scope>
    <source>
        <strain evidence="10 11">UMB0240</strain>
    </source>
</reference>
<dbReference type="InterPro" id="IPR027417">
    <property type="entry name" value="P-loop_NTPase"/>
</dbReference>
<dbReference type="GO" id="GO:0016887">
    <property type="term" value="F:ATP hydrolysis activity"/>
    <property type="evidence" value="ECO:0007669"/>
    <property type="project" value="InterPro"/>
</dbReference>
<dbReference type="GO" id="GO:0005524">
    <property type="term" value="F:ATP binding"/>
    <property type="evidence" value="ECO:0007669"/>
    <property type="project" value="UniProtKB-KW"/>
</dbReference>
<evidence type="ECO:0000256" key="1">
    <source>
        <dbReference type="ARBA" id="ARBA00004202"/>
    </source>
</evidence>
<dbReference type="InterPro" id="IPR015856">
    <property type="entry name" value="ABC_transpr_CbiO/EcfA_su"/>
</dbReference>
<dbReference type="OrthoDB" id="501320at2"/>
<evidence type="ECO:0000256" key="4">
    <source>
        <dbReference type="ARBA" id="ARBA00022475"/>
    </source>
</evidence>
<dbReference type="SMART" id="SM00382">
    <property type="entry name" value="AAA"/>
    <property type="match status" value="2"/>
</dbReference>
<keyword evidence="6" id="KW-0067">ATP-binding</keyword>
<dbReference type="AlphaFoldDB" id="A0A2N6UDM1"/>
<evidence type="ECO:0000259" key="9">
    <source>
        <dbReference type="PROSITE" id="PS50893"/>
    </source>
</evidence>
<comment type="similarity">
    <text evidence="2">Belongs to the ABC transporter superfamily.</text>
</comment>
<comment type="subcellular location">
    <subcellularLocation>
        <location evidence="1">Cell membrane</location>
        <topology evidence="1">Peripheral membrane protein</topology>
    </subcellularLocation>
</comment>
<gene>
    <name evidence="10" type="ORF">CJ191_05445</name>
</gene>
<dbReference type="Proteomes" id="UP000235701">
    <property type="component" value="Unassembled WGS sequence"/>
</dbReference>
<dbReference type="PROSITE" id="PS00211">
    <property type="entry name" value="ABC_TRANSPORTER_1"/>
    <property type="match status" value="1"/>
</dbReference>
<accession>A0A2N6UDM1</accession>
<evidence type="ECO:0000256" key="5">
    <source>
        <dbReference type="ARBA" id="ARBA00022741"/>
    </source>
</evidence>
<evidence type="ECO:0000256" key="2">
    <source>
        <dbReference type="ARBA" id="ARBA00005417"/>
    </source>
</evidence>
<evidence type="ECO:0000256" key="7">
    <source>
        <dbReference type="ARBA" id="ARBA00022967"/>
    </source>
</evidence>
<evidence type="ECO:0000256" key="8">
    <source>
        <dbReference type="ARBA" id="ARBA00023136"/>
    </source>
</evidence>
<dbReference type="PROSITE" id="PS50893">
    <property type="entry name" value="ABC_TRANSPORTER_2"/>
    <property type="match status" value="2"/>
</dbReference>
<comment type="caution">
    <text evidence="10">The sequence shown here is derived from an EMBL/GenBank/DDBJ whole genome shotgun (WGS) entry which is preliminary data.</text>
</comment>
<name>A0A2N6UDM1_9LACT</name>
<dbReference type="InterPro" id="IPR003439">
    <property type="entry name" value="ABC_transporter-like_ATP-bd"/>
</dbReference>
<dbReference type="CDD" id="cd03225">
    <property type="entry name" value="ABC_cobalt_CbiO_domain1"/>
    <property type="match status" value="2"/>
</dbReference>
<feature type="domain" description="ABC transporter" evidence="9">
    <location>
        <begin position="13"/>
        <end position="274"/>
    </location>
</feature>
<evidence type="ECO:0000256" key="3">
    <source>
        <dbReference type="ARBA" id="ARBA00022448"/>
    </source>
</evidence>
<protein>
    <recommendedName>
        <fullName evidence="9">ABC transporter domain-containing protein</fullName>
    </recommendedName>
</protein>
<keyword evidence="3" id="KW-0813">Transport</keyword>
<evidence type="ECO:0000313" key="10">
    <source>
        <dbReference type="EMBL" id="PMC79635.1"/>
    </source>
</evidence>
<keyword evidence="4" id="KW-1003">Cell membrane</keyword>
<dbReference type="PANTHER" id="PTHR43553">
    <property type="entry name" value="HEAVY METAL TRANSPORTER"/>
    <property type="match status" value="1"/>
</dbReference>
<dbReference type="InterPro" id="IPR003593">
    <property type="entry name" value="AAA+_ATPase"/>
</dbReference>
<evidence type="ECO:0000256" key="6">
    <source>
        <dbReference type="ARBA" id="ARBA00022840"/>
    </source>
</evidence>
<dbReference type="PANTHER" id="PTHR43553:SF27">
    <property type="entry name" value="ENERGY-COUPLING FACTOR TRANSPORTER ATP-BINDING PROTEIN ECFA2"/>
    <property type="match status" value="1"/>
</dbReference>
<proteinExistence type="inferred from homology"/>